<keyword evidence="3" id="KW-1185">Reference proteome</keyword>
<proteinExistence type="predicted"/>
<name>A0ABR4P267_9HELO</name>
<organism evidence="2 3">
    <name type="scientific">Phlyctema vagabunda</name>
    <dbReference type="NCBI Taxonomy" id="108571"/>
    <lineage>
        <taxon>Eukaryota</taxon>
        <taxon>Fungi</taxon>
        <taxon>Dikarya</taxon>
        <taxon>Ascomycota</taxon>
        <taxon>Pezizomycotina</taxon>
        <taxon>Leotiomycetes</taxon>
        <taxon>Helotiales</taxon>
        <taxon>Dermateaceae</taxon>
        <taxon>Phlyctema</taxon>
    </lineage>
</organism>
<gene>
    <name evidence="2" type="ORF">PVAG01_11406</name>
</gene>
<protein>
    <submittedName>
        <fullName evidence="2">Uncharacterized protein</fullName>
    </submittedName>
</protein>
<accession>A0ABR4P267</accession>
<evidence type="ECO:0000313" key="2">
    <source>
        <dbReference type="EMBL" id="KAL3417406.1"/>
    </source>
</evidence>
<evidence type="ECO:0000256" key="1">
    <source>
        <dbReference type="SAM" id="MobiDB-lite"/>
    </source>
</evidence>
<reference evidence="2 3" key="1">
    <citation type="submission" date="2024-06" db="EMBL/GenBank/DDBJ databases">
        <title>Complete genome of Phlyctema vagabunda strain 19-DSS-EL-015.</title>
        <authorList>
            <person name="Fiorenzani C."/>
        </authorList>
    </citation>
    <scope>NUCLEOTIDE SEQUENCE [LARGE SCALE GENOMIC DNA]</scope>
    <source>
        <strain evidence="2 3">19-DSS-EL-015</strain>
    </source>
</reference>
<dbReference type="EMBL" id="JBFCZG010000011">
    <property type="protein sequence ID" value="KAL3417406.1"/>
    <property type="molecule type" value="Genomic_DNA"/>
</dbReference>
<comment type="caution">
    <text evidence="2">The sequence shown here is derived from an EMBL/GenBank/DDBJ whole genome shotgun (WGS) entry which is preliminary data.</text>
</comment>
<feature type="compositionally biased region" description="Low complexity" evidence="1">
    <location>
        <begin position="157"/>
        <end position="183"/>
    </location>
</feature>
<feature type="region of interest" description="Disordered" evidence="1">
    <location>
        <begin position="156"/>
        <end position="187"/>
    </location>
</feature>
<dbReference type="Proteomes" id="UP001629113">
    <property type="component" value="Unassembled WGS sequence"/>
</dbReference>
<evidence type="ECO:0000313" key="3">
    <source>
        <dbReference type="Proteomes" id="UP001629113"/>
    </source>
</evidence>
<sequence>MSIEYGLPASITGPCLVTVCGMSTTVGTSICGSSVNLCEAGSISFVNPADSTSKSQDCSYIFSDDSNGAVASCELQPLSGQVKGSGNSWSLYDSSSTIKLERIIATQSSVTVGTMLFVSTTSVLSHFITDGAAAATAVPASSTTVDLGSASGLTSIRATNTASPRTSTSSSSGSATPTSSESGQNRLHTSKAKVLGVAGILMMVLATL</sequence>